<dbReference type="Pfam" id="PF05199">
    <property type="entry name" value="GMC_oxred_C"/>
    <property type="match status" value="1"/>
</dbReference>
<dbReference type="SUPFAM" id="SSF54373">
    <property type="entry name" value="FAD-linked reductases, C-terminal domain"/>
    <property type="match status" value="1"/>
</dbReference>
<keyword evidence="7" id="KW-1185">Reference proteome</keyword>
<dbReference type="Pfam" id="PF00732">
    <property type="entry name" value="GMC_oxred_N"/>
    <property type="match status" value="1"/>
</dbReference>
<organism evidence="6 7">
    <name type="scientific">Cimex lectularius</name>
    <name type="common">Bed bug</name>
    <name type="synonym">Acanthia lectularia</name>
    <dbReference type="NCBI Taxonomy" id="79782"/>
    <lineage>
        <taxon>Eukaryota</taxon>
        <taxon>Metazoa</taxon>
        <taxon>Ecdysozoa</taxon>
        <taxon>Arthropoda</taxon>
        <taxon>Hexapoda</taxon>
        <taxon>Insecta</taxon>
        <taxon>Pterygota</taxon>
        <taxon>Neoptera</taxon>
        <taxon>Paraneoptera</taxon>
        <taxon>Hemiptera</taxon>
        <taxon>Heteroptera</taxon>
        <taxon>Panheteroptera</taxon>
        <taxon>Cimicomorpha</taxon>
        <taxon>Cimicidae</taxon>
        <taxon>Cimex</taxon>
    </lineage>
</organism>
<evidence type="ECO:0000313" key="7">
    <source>
        <dbReference type="Proteomes" id="UP000494040"/>
    </source>
</evidence>
<dbReference type="KEGG" id="clec:106672033"/>
<keyword evidence="2 3" id="KW-0274">FAD</keyword>
<dbReference type="InterPro" id="IPR036188">
    <property type="entry name" value="FAD/NAD-bd_sf"/>
</dbReference>
<dbReference type="EnsemblMetazoa" id="XM_014403122.2">
    <property type="protein sequence ID" value="XP_014258608.1"/>
    <property type="gene ID" value="LOC106672033"/>
</dbReference>
<dbReference type="RefSeq" id="XP_014258608.1">
    <property type="nucleotide sequence ID" value="XM_014403122.2"/>
</dbReference>
<dbReference type="PROSITE" id="PS00623">
    <property type="entry name" value="GMC_OXRED_1"/>
    <property type="match status" value="1"/>
</dbReference>
<dbReference type="SUPFAM" id="SSF51905">
    <property type="entry name" value="FAD/NAD(P)-binding domain"/>
    <property type="match status" value="1"/>
</dbReference>
<dbReference type="InterPro" id="IPR007867">
    <property type="entry name" value="GMC_OxRtase_C"/>
</dbReference>
<dbReference type="GO" id="GO:0016614">
    <property type="term" value="F:oxidoreductase activity, acting on CH-OH group of donors"/>
    <property type="evidence" value="ECO:0007669"/>
    <property type="project" value="InterPro"/>
</dbReference>
<comment type="similarity">
    <text evidence="1 3">Belongs to the GMC oxidoreductase family.</text>
</comment>
<dbReference type="OrthoDB" id="269227at2759"/>
<dbReference type="InterPro" id="IPR012132">
    <property type="entry name" value="GMC_OxRdtase"/>
</dbReference>
<protein>
    <recommendedName>
        <fullName evidence="4 5">Glucose-methanol-choline oxidoreductase N-terminal domain-containing protein</fullName>
    </recommendedName>
</protein>
<dbReference type="GeneID" id="106672033"/>
<comment type="cofactor">
    <cofactor evidence="2">
        <name>FAD</name>
        <dbReference type="ChEBI" id="CHEBI:57692"/>
    </cofactor>
</comment>
<dbReference type="InterPro" id="IPR000172">
    <property type="entry name" value="GMC_OxRdtase_N"/>
</dbReference>
<evidence type="ECO:0000256" key="3">
    <source>
        <dbReference type="RuleBase" id="RU003968"/>
    </source>
</evidence>
<accession>A0A8I6S825</accession>
<feature type="binding site" evidence="2">
    <location>
        <position position="122"/>
    </location>
    <ligand>
        <name>FAD</name>
        <dbReference type="ChEBI" id="CHEBI:57692"/>
    </ligand>
</feature>
<dbReference type="PANTHER" id="PTHR11552:SF227">
    <property type="entry name" value="GLUCOSE DEHYDROGENASE [FAD, QUINONE]-LIKE PROTEIN"/>
    <property type="match status" value="1"/>
</dbReference>
<keyword evidence="3" id="KW-0285">Flavoprotein</keyword>
<dbReference type="AlphaFoldDB" id="A0A8I6S825"/>
<evidence type="ECO:0000256" key="1">
    <source>
        <dbReference type="ARBA" id="ARBA00010790"/>
    </source>
</evidence>
<dbReference type="Proteomes" id="UP000494040">
    <property type="component" value="Unassembled WGS sequence"/>
</dbReference>
<evidence type="ECO:0000259" key="4">
    <source>
        <dbReference type="PROSITE" id="PS00623"/>
    </source>
</evidence>
<proteinExistence type="inferred from homology"/>
<feature type="domain" description="Glucose-methanol-choline oxidoreductase N-terminal" evidence="4">
    <location>
        <begin position="120"/>
        <end position="143"/>
    </location>
</feature>
<dbReference type="GO" id="GO:0050660">
    <property type="term" value="F:flavin adenine dinucleotide binding"/>
    <property type="evidence" value="ECO:0007669"/>
    <property type="project" value="InterPro"/>
</dbReference>
<dbReference type="PANTHER" id="PTHR11552">
    <property type="entry name" value="GLUCOSE-METHANOL-CHOLINE GMC OXIDOREDUCTASE"/>
    <property type="match status" value="1"/>
</dbReference>
<evidence type="ECO:0000259" key="5">
    <source>
        <dbReference type="PROSITE" id="PS00624"/>
    </source>
</evidence>
<reference evidence="6" key="1">
    <citation type="submission" date="2022-01" db="UniProtKB">
        <authorList>
            <consortium name="EnsemblMetazoa"/>
        </authorList>
    </citation>
    <scope>IDENTIFICATION</scope>
</reference>
<evidence type="ECO:0000313" key="6">
    <source>
        <dbReference type="EnsemblMetazoa" id="XP_014258608.1"/>
    </source>
</evidence>
<evidence type="ECO:0000256" key="2">
    <source>
        <dbReference type="PIRSR" id="PIRSR000137-2"/>
    </source>
</evidence>
<feature type="domain" description="Glucose-methanol-choline oxidoreductase N-terminal" evidence="5">
    <location>
        <begin position="295"/>
        <end position="309"/>
    </location>
</feature>
<feature type="binding site" evidence="2">
    <location>
        <position position="260"/>
    </location>
    <ligand>
        <name>FAD</name>
        <dbReference type="ChEBI" id="CHEBI:57692"/>
    </ligand>
</feature>
<dbReference type="Gene3D" id="3.30.560.10">
    <property type="entry name" value="Glucose Oxidase, domain 3"/>
    <property type="match status" value="1"/>
</dbReference>
<dbReference type="PROSITE" id="PS00624">
    <property type="entry name" value="GMC_OXRED_2"/>
    <property type="match status" value="1"/>
</dbReference>
<dbReference type="PIRSF" id="PIRSF000137">
    <property type="entry name" value="Alcohol_oxidase"/>
    <property type="match status" value="1"/>
</dbReference>
<sequence length="583" mass="64406">MSPDVYVYLTVLLGAITLYNYPNVDPSMRVTNIPSGAIKGEYDFVIVGGGSAGCVLANRLTENPNFTVLLLEVGPDENFISDTPLFAYSLWRTKIDWNYTTTPQRRACLLTGGTCEWPRGRVLGGSSTMNFMIYIRGNRLDYEAWNNFTGGGWSYEEVLPYFMLSEDNRNPIFSSDTRYHRTGGPLTVSMPAYESPLMRQYLKAGVELGYQVRDVNAERQTGFMVTEGTLRDGSRCSTAKAYMRPARHRPNLHVALGSLVTRVVFDGNRAVGVEFTRNGEAMTVRAKNEVIMSAGSLNTPQILMLSGVGPSDHLASLGIPLVLDVPGIGSNLHDHLGTPVIFRVNESVSMTRDYYMSIDSILAYARNGQGPLSSPNGIEALAFLNSTFYDASLDYPDIEIHLTSAYPNFENNLQVWFGLAQVLHPLSRGTVRLASTDPTQMPLMDPRYFEVETDFQTAIQGVKYTLAVGATSAMGRFNSTFYSEFYTACTNFTVLSEEFIECMVEYYTTTIFHPVGTCRMGQQGDPNAVVDGRLRPFGLKGMRIVDASVMPVITGGNTNAPVIMIAERAAQFIKEDYLKGAAH</sequence>
<dbReference type="OMA" id="HYEIEGG"/>
<name>A0A8I6S825_CIMLE</name>
<dbReference type="Gene3D" id="3.50.50.60">
    <property type="entry name" value="FAD/NAD(P)-binding domain"/>
    <property type="match status" value="1"/>
</dbReference>